<protein>
    <recommendedName>
        <fullName evidence="5">UDP-N-acetylglucosamine--peptide N-acetylglucosaminyltransferase SPINDLY</fullName>
    </recommendedName>
</protein>
<keyword evidence="1" id="KW-0677">Repeat</keyword>
<evidence type="ECO:0008006" key="5">
    <source>
        <dbReference type="Google" id="ProtNLM"/>
    </source>
</evidence>
<dbReference type="Pfam" id="PF00515">
    <property type="entry name" value="TPR_1"/>
    <property type="match status" value="1"/>
</dbReference>
<dbReference type="PROSITE" id="PS50005">
    <property type="entry name" value="TPR"/>
    <property type="match status" value="3"/>
</dbReference>
<dbReference type="InterPro" id="IPR051685">
    <property type="entry name" value="Ycf3/AcsC/BcsC/TPR_MFPF"/>
</dbReference>
<proteinExistence type="predicted"/>
<dbReference type="SMART" id="SM00028">
    <property type="entry name" value="TPR"/>
    <property type="match status" value="8"/>
</dbReference>
<dbReference type="PANTHER" id="PTHR44943:SF4">
    <property type="entry name" value="TPR REPEAT-CONTAINING PROTEIN MJ0798"/>
    <property type="match status" value="1"/>
</dbReference>
<evidence type="ECO:0000256" key="2">
    <source>
        <dbReference type="ARBA" id="ARBA00022803"/>
    </source>
</evidence>
<dbReference type="InterPro" id="IPR019734">
    <property type="entry name" value="TPR_rpt"/>
</dbReference>
<reference evidence="4" key="1">
    <citation type="submission" date="2018-05" db="EMBL/GenBank/DDBJ databases">
        <authorList>
            <person name="Lanie J.A."/>
            <person name="Ng W.-L."/>
            <person name="Kazmierczak K.M."/>
            <person name="Andrzejewski T.M."/>
            <person name="Davidsen T.M."/>
            <person name="Wayne K.J."/>
            <person name="Tettelin H."/>
            <person name="Glass J.I."/>
            <person name="Rusch D."/>
            <person name="Podicherti R."/>
            <person name="Tsui H.-C.T."/>
            <person name="Winkler M.E."/>
        </authorList>
    </citation>
    <scope>NUCLEOTIDE SEQUENCE</scope>
</reference>
<dbReference type="Gene3D" id="1.25.40.10">
    <property type="entry name" value="Tetratricopeptide repeat domain"/>
    <property type="match status" value="4"/>
</dbReference>
<dbReference type="PANTHER" id="PTHR44943">
    <property type="entry name" value="CELLULOSE SYNTHASE OPERON PROTEIN C"/>
    <property type="match status" value="1"/>
</dbReference>
<dbReference type="Pfam" id="PF13181">
    <property type="entry name" value="TPR_8"/>
    <property type="match status" value="2"/>
</dbReference>
<dbReference type="PROSITE" id="PS50293">
    <property type="entry name" value="TPR_REGION"/>
    <property type="match status" value="1"/>
</dbReference>
<dbReference type="AlphaFoldDB" id="A0A381TZ92"/>
<feature type="region of interest" description="Disordered" evidence="3">
    <location>
        <begin position="328"/>
        <end position="365"/>
    </location>
</feature>
<keyword evidence="2" id="KW-0802">TPR repeat</keyword>
<dbReference type="EMBL" id="UINC01005410">
    <property type="protein sequence ID" value="SVA21149.1"/>
    <property type="molecule type" value="Genomic_DNA"/>
</dbReference>
<dbReference type="SUPFAM" id="SSF48452">
    <property type="entry name" value="TPR-like"/>
    <property type="match status" value="3"/>
</dbReference>
<gene>
    <name evidence="4" type="ORF">METZ01_LOCUS74003</name>
</gene>
<dbReference type="InterPro" id="IPR011990">
    <property type="entry name" value="TPR-like_helical_dom_sf"/>
</dbReference>
<sequence>MSSLECKGRSSIRFGECLTHMHQGQGVVQPTVYDLLEDAYTNASKGDLVGAVESYGRAIDIDASSASAWYGMGVIQAKRGNTADAVAAFDKVLELNPDHAPTSANLAVLLENSDSVRASELAKMALRTIPDLDDLDRIASKHPSDEAPLLVSSIPAEDDKDIEKTPMLESIPVVEEPPLLQSTTVLRDIEEVISEVRELLQDGSFQKALDIIQPRLEGDASSNYELWSICGVCLSKLGLDEEAIQAIEYAISVGEDEAKTHFNLAQLLRKSGREEEAMLSLANALLSDPAHINSLLARGEIFADKGEYNLAVQNWRLVVSIDPENPISDQLGELEDKVSEKDEHDEEILEEDELEDSEEEDQVEPSFVETKAYKISNAHELTENGDHVAAVNAWKELLQEDGQSAQIWHGLADALSLAGHIDRAQQCRQRAGFLEQEEQGAILEAESETGSNLIEAAIEAERISARLPPSEEEGVNVCIEWYNKGLGMLSEENGLEALNCFERAIGGAPREERELRIRAQNGRGHALYQLARYPESIQAYHTAISMDPAGVTGRSLYNMGSSYAAVELYSDAIKCFKQALGRGLDVEDTDICKMQIKRCRLLHKEQQKRQRQAT</sequence>
<evidence type="ECO:0000256" key="3">
    <source>
        <dbReference type="SAM" id="MobiDB-lite"/>
    </source>
</evidence>
<organism evidence="4">
    <name type="scientific">marine metagenome</name>
    <dbReference type="NCBI Taxonomy" id="408172"/>
    <lineage>
        <taxon>unclassified sequences</taxon>
        <taxon>metagenomes</taxon>
        <taxon>ecological metagenomes</taxon>
    </lineage>
</organism>
<name>A0A381TZ92_9ZZZZ</name>
<feature type="compositionally biased region" description="Acidic residues" evidence="3">
    <location>
        <begin position="343"/>
        <end position="363"/>
    </location>
</feature>
<evidence type="ECO:0000313" key="4">
    <source>
        <dbReference type="EMBL" id="SVA21149.1"/>
    </source>
</evidence>
<accession>A0A381TZ92</accession>
<evidence type="ECO:0000256" key="1">
    <source>
        <dbReference type="ARBA" id="ARBA00022737"/>
    </source>
</evidence>